<comment type="caution">
    <text evidence="1">The sequence shown here is derived from an EMBL/GenBank/DDBJ whole genome shotgun (WGS) entry which is preliminary data.</text>
</comment>
<dbReference type="EMBL" id="JARK01001352">
    <property type="protein sequence ID" value="EYC23099.1"/>
    <property type="molecule type" value="Genomic_DNA"/>
</dbReference>
<evidence type="ECO:0000313" key="1">
    <source>
        <dbReference type="EMBL" id="EYC23099.1"/>
    </source>
</evidence>
<protein>
    <submittedName>
        <fullName evidence="1">Uncharacterized protein</fullName>
    </submittedName>
</protein>
<accession>A0A016V630</accession>
<organism evidence="1 2">
    <name type="scientific">Ancylostoma ceylanicum</name>
    <dbReference type="NCBI Taxonomy" id="53326"/>
    <lineage>
        <taxon>Eukaryota</taxon>
        <taxon>Metazoa</taxon>
        <taxon>Ecdysozoa</taxon>
        <taxon>Nematoda</taxon>
        <taxon>Chromadorea</taxon>
        <taxon>Rhabditida</taxon>
        <taxon>Rhabditina</taxon>
        <taxon>Rhabditomorpha</taxon>
        <taxon>Strongyloidea</taxon>
        <taxon>Ancylostomatidae</taxon>
        <taxon>Ancylostomatinae</taxon>
        <taxon>Ancylostoma</taxon>
    </lineage>
</organism>
<dbReference type="AlphaFoldDB" id="A0A016V630"/>
<evidence type="ECO:0000313" key="2">
    <source>
        <dbReference type="Proteomes" id="UP000024635"/>
    </source>
</evidence>
<dbReference type="OrthoDB" id="5874521at2759"/>
<proteinExistence type="predicted"/>
<sequence>MQRNSYSNRTPATGSQKCLLCENRFAKVLYLGIVILSVSSGDYAIFDSGEIKIKDDPLIVPSYKITVNKYSIGMAYLLPSNKPCISDESCSIFPGTRCLHKYCATPGSPCTRDEDCPGKFHSYCVHSQCISFGQKCTENEECPFYPTIYCLNSICIKPKQCDTNTDCIGYDGAECIGFKCVKPTRSCRLHSDCFFKPHTYCIEYRCRWIYQSCTVDQDCPYPGYTRCSNSRCVIITETPPEPGSCESSKDCPSGNVCLNSKCVKRGACTSDADCRQYPEPYCIANQCQRLGQCRVDSDCPLDPLIYCLGYKCVKLGQACQADADCSYPQRAAGDVFFNITNINIGE</sequence>
<name>A0A016V630_9BILA</name>
<dbReference type="Proteomes" id="UP000024635">
    <property type="component" value="Unassembled WGS sequence"/>
</dbReference>
<gene>
    <name evidence="1" type="primary">Acey_s0016.g3122</name>
    <name evidence="1" type="ORF">Y032_0016g3122</name>
</gene>
<keyword evidence="2" id="KW-1185">Reference proteome</keyword>
<reference evidence="2" key="1">
    <citation type="journal article" date="2015" name="Nat. Genet.">
        <title>The genome and transcriptome of the zoonotic hookworm Ancylostoma ceylanicum identify infection-specific gene families.</title>
        <authorList>
            <person name="Schwarz E.M."/>
            <person name="Hu Y."/>
            <person name="Antoshechkin I."/>
            <person name="Miller M.M."/>
            <person name="Sternberg P.W."/>
            <person name="Aroian R.V."/>
        </authorList>
    </citation>
    <scope>NUCLEOTIDE SEQUENCE</scope>
    <source>
        <strain evidence="2">HY135</strain>
    </source>
</reference>